<reference evidence="2" key="1">
    <citation type="submission" date="2020-10" db="EMBL/GenBank/DDBJ databases">
        <authorList>
            <person name="Kikuchi T."/>
        </authorList>
    </citation>
    <scope>NUCLEOTIDE SEQUENCE</scope>
    <source>
        <strain evidence="2">NKZ352</strain>
    </source>
</reference>
<dbReference type="AlphaFoldDB" id="A0A8S1GRN3"/>
<feature type="compositionally biased region" description="Basic and acidic residues" evidence="1">
    <location>
        <begin position="98"/>
        <end position="110"/>
    </location>
</feature>
<dbReference type="EMBL" id="CAJGYM010000002">
    <property type="protein sequence ID" value="CAD6185428.1"/>
    <property type="molecule type" value="Genomic_DNA"/>
</dbReference>
<proteinExistence type="predicted"/>
<organism evidence="2 3">
    <name type="scientific">Caenorhabditis auriculariae</name>
    <dbReference type="NCBI Taxonomy" id="2777116"/>
    <lineage>
        <taxon>Eukaryota</taxon>
        <taxon>Metazoa</taxon>
        <taxon>Ecdysozoa</taxon>
        <taxon>Nematoda</taxon>
        <taxon>Chromadorea</taxon>
        <taxon>Rhabditida</taxon>
        <taxon>Rhabditina</taxon>
        <taxon>Rhabditomorpha</taxon>
        <taxon>Rhabditoidea</taxon>
        <taxon>Rhabditidae</taxon>
        <taxon>Peloderinae</taxon>
        <taxon>Caenorhabditis</taxon>
    </lineage>
</organism>
<gene>
    <name evidence="2" type="ORF">CAUJ_LOCUS1347</name>
</gene>
<feature type="compositionally biased region" description="Basic residues" evidence="1">
    <location>
        <begin position="45"/>
        <end position="57"/>
    </location>
</feature>
<evidence type="ECO:0000313" key="3">
    <source>
        <dbReference type="Proteomes" id="UP000835052"/>
    </source>
</evidence>
<dbReference type="Proteomes" id="UP000835052">
    <property type="component" value="Unassembled WGS sequence"/>
</dbReference>
<keyword evidence="3" id="KW-1185">Reference proteome</keyword>
<protein>
    <submittedName>
        <fullName evidence="2">Uncharacterized protein</fullName>
    </submittedName>
</protein>
<name>A0A8S1GRN3_9PELO</name>
<feature type="compositionally biased region" description="Basic and acidic residues" evidence="1">
    <location>
        <begin position="60"/>
        <end position="72"/>
    </location>
</feature>
<evidence type="ECO:0000256" key="1">
    <source>
        <dbReference type="SAM" id="MobiDB-lite"/>
    </source>
</evidence>
<feature type="region of interest" description="Disordered" evidence="1">
    <location>
        <begin position="42"/>
        <end position="82"/>
    </location>
</feature>
<feature type="region of interest" description="Disordered" evidence="1">
    <location>
        <begin position="98"/>
        <end position="121"/>
    </location>
</feature>
<evidence type="ECO:0000313" key="2">
    <source>
        <dbReference type="EMBL" id="CAD6185428.1"/>
    </source>
</evidence>
<sequence length="121" mass="13985">MKRIKRFPPTELRLMEWVPPSQTNAKEERSMVEREYLASRDARHGVTKARHTVKRGWSRNADRERAGKRGEDLQSGARNETTLRLSAGIMALRLMEAKRRDGKNDQEISRRTLTRAATVPT</sequence>
<comment type="caution">
    <text evidence="2">The sequence shown here is derived from an EMBL/GenBank/DDBJ whole genome shotgun (WGS) entry which is preliminary data.</text>
</comment>
<accession>A0A8S1GRN3</accession>